<feature type="domain" description="Helicase C-terminal" evidence="15">
    <location>
        <begin position="536"/>
        <end position="696"/>
    </location>
</feature>
<feature type="compositionally biased region" description="Low complexity" evidence="12">
    <location>
        <begin position="1423"/>
        <end position="1435"/>
    </location>
</feature>
<proteinExistence type="inferred from homology"/>
<dbReference type="EMBL" id="AP006494">
    <property type="protein sequence ID" value="BAM80883.1"/>
    <property type="molecule type" value="Genomic_DNA"/>
</dbReference>
<dbReference type="PROSITE" id="PS51194">
    <property type="entry name" value="HELICASE_CTER"/>
    <property type="match status" value="1"/>
</dbReference>
<feature type="compositionally biased region" description="Low complexity" evidence="12">
    <location>
        <begin position="1025"/>
        <end position="1034"/>
    </location>
</feature>
<evidence type="ECO:0000256" key="1">
    <source>
        <dbReference type="ARBA" id="ARBA00004123"/>
    </source>
</evidence>
<dbReference type="FunFam" id="3.40.50.300:FF:000861">
    <property type="entry name" value="Fanconi anemia, complementation group M"/>
    <property type="match status" value="1"/>
</dbReference>
<feature type="region of interest" description="Disordered" evidence="12">
    <location>
        <begin position="1416"/>
        <end position="1436"/>
    </location>
</feature>
<reference evidence="16 17" key="1">
    <citation type="journal article" date="2004" name="Nature">
        <title>Genome sequence of the ultrasmall unicellular red alga Cyanidioschyzon merolae 10D.</title>
        <authorList>
            <person name="Matsuzaki M."/>
            <person name="Misumi O."/>
            <person name="Shin-i T."/>
            <person name="Maruyama S."/>
            <person name="Takahara M."/>
            <person name="Miyagishima S."/>
            <person name="Mori T."/>
            <person name="Nishida K."/>
            <person name="Yagisawa F."/>
            <person name="Nishida K."/>
            <person name="Yoshida Y."/>
            <person name="Nishimura Y."/>
            <person name="Nakao S."/>
            <person name="Kobayashi T."/>
            <person name="Momoyama Y."/>
            <person name="Higashiyama T."/>
            <person name="Minoda A."/>
            <person name="Sano M."/>
            <person name="Nomoto H."/>
            <person name="Oishi K."/>
            <person name="Hayashi H."/>
            <person name="Ohta F."/>
            <person name="Nishizaka S."/>
            <person name="Haga S."/>
            <person name="Miura S."/>
            <person name="Morishita T."/>
            <person name="Kabeya Y."/>
            <person name="Terasawa K."/>
            <person name="Suzuki Y."/>
            <person name="Ishii Y."/>
            <person name="Asakawa S."/>
            <person name="Takano H."/>
            <person name="Ohta N."/>
            <person name="Kuroiwa H."/>
            <person name="Tanaka K."/>
            <person name="Shimizu N."/>
            <person name="Sugano S."/>
            <person name="Sato N."/>
            <person name="Nozaki H."/>
            <person name="Ogasawara N."/>
            <person name="Kohara Y."/>
            <person name="Kuroiwa T."/>
        </authorList>
    </citation>
    <scope>NUCLEOTIDE SEQUENCE [LARGE SCALE GENOMIC DNA]</scope>
    <source>
        <strain evidence="16 17">10D</strain>
    </source>
</reference>
<dbReference type="STRING" id="280699.M1VIG2"/>
<evidence type="ECO:0000259" key="13">
    <source>
        <dbReference type="PROSITE" id="PS50016"/>
    </source>
</evidence>
<dbReference type="Pfam" id="PF00628">
    <property type="entry name" value="PHD"/>
    <property type="match status" value="1"/>
</dbReference>
<dbReference type="CDD" id="cd12091">
    <property type="entry name" value="FANCM_ID"/>
    <property type="match status" value="1"/>
</dbReference>
<dbReference type="GO" id="GO:0008270">
    <property type="term" value="F:zinc ion binding"/>
    <property type="evidence" value="ECO:0007669"/>
    <property type="project" value="UniProtKB-KW"/>
</dbReference>
<feature type="region of interest" description="Disordered" evidence="12">
    <location>
        <begin position="1015"/>
        <end position="1034"/>
    </location>
</feature>
<dbReference type="InterPro" id="IPR011011">
    <property type="entry name" value="Znf_FYVE_PHD"/>
</dbReference>
<keyword evidence="7 16" id="KW-0347">Helicase</keyword>
<evidence type="ECO:0000256" key="9">
    <source>
        <dbReference type="ARBA" id="ARBA00022840"/>
    </source>
</evidence>
<dbReference type="eggNOG" id="KOG0354">
    <property type="taxonomic scope" value="Eukaryota"/>
</dbReference>
<dbReference type="SMART" id="SM00490">
    <property type="entry name" value="HELICc"/>
    <property type="match status" value="1"/>
</dbReference>
<dbReference type="Proteomes" id="UP000007014">
    <property type="component" value="Chromosome 12"/>
</dbReference>
<evidence type="ECO:0000256" key="11">
    <source>
        <dbReference type="PROSITE-ProRule" id="PRU00146"/>
    </source>
</evidence>
<organism evidence="16 17">
    <name type="scientific">Cyanidioschyzon merolae (strain NIES-3377 / 10D)</name>
    <name type="common">Unicellular red alga</name>
    <dbReference type="NCBI Taxonomy" id="280699"/>
    <lineage>
        <taxon>Eukaryota</taxon>
        <taxon>Rhodophyta</taxon>
        <taxon>Bangiophyceae</taxon>
        <taxon>Cyanidiales</taxon>
        <taxon>Cyanidiaceae</taxon>
        <taxon>Cyanidioschyzon</taxon>
    </lineage>
</organism>
<keyword evidence="3" id="KW-0479">Metal-binding</keyword>
<feature type="region of interest" description="Disordered" evidence="12">
    <location>
        <begin position="1360"/>
        <end position="1385"/>
    </location>
</feature>
<feature type="domain" description="PHD-type" evidence="13">
    <location>
        <begin position="1527"/>
        <end position="1577"/>
    </location>
</feature>
<dbReference type="Pfam" id="PF00271">
    <property type="entry name" value="Helicase_C"/>
    <property type="match status" value="1"/>
</dbReference>
<keyword evidence="4" id="KW-0547">Nucleotide-binding</keyword>
<feature type="region of interest" description="Disordered" evidence="12">
    <location>
        <begin position="1481"/>
        <end position="1531"/>
    </location>
</feature>
<reference evidence="16 17" key="2">
    <citation type="journal article" date="2007" name="BMC Biol.">
        <title>A 100%-complete sequence reveals unusually simple genomic features in the hot-spring red alga Cyanidioschyzon merolae.</title>
        <authorList>
            <person name="Nozaki H."/>
            <person name="Takano H."/>
            <person name="Misumi O."/>
            <person name="Terasawa K."/>
            <person name="Matsuzaki M."/>
            <person name="Maruyama S."/>
            <person name="Nishida K."/>
            <person name="Yagisawa F."/>
            <person name="Yoshida Y."/>
            <person name="Fujiwara T."/>
            <person name="Takio S."/>
            <person name="Tamura K."/>
            <person name="Chung S.J."/>
            <person name="Nakamura S."/>
            <person name="Kuroiwa H."/>
            <person name="Tanaka K."/>
            <person name="Sato N."/>
            <person name="Kuroiwa T."/>
        </authorList>
    </citation>
    <scope>NUCLEOTIDE SEQUENCE [LARGE SCALE GENOMIC DNA]</scope>
    <source>
        <strain evidence="16 17">10D</strain>
    </source>
</reference>
<dbReference type="Gene3D" id="2.30.30.1150">
    <property type="match status" value="1"/>
</dbReference>
<dbReference type="GO" id="GO:0043138">
    <property type="term" value="F:3'-5' DNA helicase activity"/>
    <property type="evidence" value="ECO:0007669"/>
    <property type="project" value="InterPro"/>
</dbReference>
<evidence type="ECO:0000256" key="10">
    <source>
        <dbReference type="ARBA" id="ARBA00023242"/>
    </source>
</evidence>
<keyword evidence="9" id="KW-0067">ATP-binding</keyword>
<dbReference type="GO" id="GO:0009378">
    <property type="term" value="F:four-way junction helicase activity"/>
    <property type="evidence" value="ECO:0007669"/>
    <property type="project" value="TreeGrafter"/>
</dbReference>
<dbReference type="SUPFAM" id="SSF52540">
    <property type="entry name" value="P-loop containing nucleoside triphosphate hydrolases"/>
    <property type="match status" value="1"/>
</dbReference>
<keyword evidence="8" id="KW-0862">Zinc</keyword>
<comment type="similarity">
    <text evidence="2">Belongs to the DEAD box helicase family. DEAH subfamily. FANCM sub-subfamily.</text>
</comment>
<dbReference type="SMART" id="SM00487">
    <property type="entry name" value="DEXDc"/>
    <property type="match status" value="1"/>
</dbReference>
<dbReference type="PROSITE" id="PS50016">
    <property type="entry name" value="ZF_PHD_2"/>
    <property type="match status" value="1"/>
</dbReference>
<feature type="region of interest" description="Disordered" evidence="12">
    <location>
        <begin position="719"/>
        <end position="739"/>
    </location>
</feature>
<dbReference type="InterPro" id="IPR011545">
    <property type="entry name" value="DEAD/DEAH_box_helicase_dom"/>
</dbReference>
<dbReference type="InterPro" id="IPR027417">
    <property type="entry name" value="P-loop_NTPase"/>
</dbReference>
<evidence type="ECO:0000256" key="8">
    <source>
        <dbReference type="ARBA" id="ARBA00022833"/>
    </source>
</evidence>
<evidence type="ECO:0000256" key="7">
    <source>
        <dbReference type="ARBA" id="ARBA00022806"/>
    </source>
</evidence>
<dbReference type="GeneID" id="16994722"/>
<evidence type="ECO:0000256" key="6">
    <source>
        <dbReference type="ARBA" id="ARBA00022801"/>
    </source>
</evidence>
<dbReference type="GO" id="GO:0045003">
    <property type="term" value="P:double-strand break repair via synthesis-dependent strand annealing"/>
    <property type="evidence" value="ECO:0007669"/>
    <property type="project" value="TreeGrafter"/>
</dbReference>
<dbReference type="GO" id="GO:0005634">
    <property type="term" value="C:nucleus"/>
    <property type="evidence" value="ECO:0007669"/>
    <property type="project" value="UniProtKB-SubCell"/>
</dbReference>
<evidence type="ECO:0000259" key="15">
    <source>
        <dbReference type="PROSITE" id="PS51194"/>
    </source>
</evidence>
<feature type="region of interest" description="Disordered" evidence="12">
    <location>
        <begin position="1266"/>
        <end position="1286"/>
    </location>
</feature>
<dbReference type="InterPro" id="IPR014001">
    <property type="entry name" value="Helicase_ATP-bd"/>
</dbReference>
<dbReference type="KEGG" id="cme:CYME_CML313C"/>
<dbReference type="GO" id="GO:0000400">
    <property type="term" value="F:four-way junction DNA binding"/>
    <property type="evidence" value="ECO:0007669"/>
    <property type="project" value="TreeGrafter"/>
</dbReference>
<dbReference type="GO" id="GO:0036297">
    <property type="term" value="P:interstrand cross-link repair"/>
    <property type="evidence" value="ECO:0007669"/>
    <property type="project" value="TreeGrafter"/>
</dbReference>
<evidence type="ECO:0000313" key="17">
    <source>
        <dbReference type="Proteomes" id="UP000007014"/>
    </source>
</evidence>
<feature type="region of interest" description="Disordered" evidence="12">
    <location>
        <begin position="1182"/>
        <end position="1235"/>
    </location>
</feature>
<feature type="domain" description="Helicase ATP-binding" evidence="14">
    <location>
        <begin position="191"/>
        <end position="360"/>
    </location>
</feature>
<evidence type="ECO:0000313" key="16">
    <source>
        <dbReference type="EMBL" id="BAM80883.1"/>
    </source>
</evidence>
<feature type="region of interest" description="Disordered" evidence="12">
    <location>
        <begin position="971"/>
        <end position="1005"/>
    </location>
</feature>
<feature type="compositionally biased region" description="Polar residues" evidence="12">
    <location>
        <begin position="1268"/>
        <end position="1286"/>
    </location>
</feature>
<evidence type="ECO:0000256" key="2">
    <source>
        <dbReference type="ARBA" id="ARBA00009889"/>
    </source>
</evidence>
<accession>M1VIG2</accession>
<gene>
    <name evidence="16" type="ORF">CYME_CML313C</name>
</gene>
<protein>
    <submittedName>
        <fullName evidence="16">Similar to ATP-dependent RNA helicase</fullName>
    </submittedName>
</protein>
<dbReference type="PANTHER" id="PTHR14025:SF20">
    <property type="entry name" value="FANCONI ANEMIA GROUP M PROTEIN"/>
    <property type="match status" value="1"/>
</dbReference>
<dbReference type="SUPFAM" id="SSF57903">
    <property type="entry name" value="FYVE/PHD zinc finger"/>
    <property type="match status" value="1"/>
</dbReference>
<evidence type="ECO:0000256" key="12">
    <source>
        <dbReference type="SAM" id="MobiDB-lite"/>
    </source>
</evidence>
<keyword evidence="17" id="KW-1185">Reference proteome</keyword>
<dbReference type="PANTHER" id="PTHR14025">
    <property type="entry name" value="FANCONI ANEMIA GROUP M FANCM FAMILY MEMBER"/>
    <property type="match status" value="1"/>
</dbReference>
<dbReference type="GO" id="GO:0016787">
    <property type="term" value="F:hydrolase activity"/>
    <property type="evidence" value="ECO:0007669"/>
    <property type="project" value="UniProtKB-KW"/>
</dbReference>
<dbReference type="SMART" id="SM00249">
    <property type="entry name" value="PHD"/>
    <property type="match status" value="1"/>
</dbReference>
<dbReference type="InterPro" id="IPR019787">
    <property type="entry name" value="Znf_PHD-finger"/>
</dbReference>
<dbReference type="RefSeq" id="XP_005536919.1">
    <property type="nucleotide sequence ID" value="XM_005536862.1"/>
</dbReference>
<dbReference type="Gene3D" id="1.20.1320.20">
    <property type="entry name" value="hef helicase domain"/>
    <property type="match status" value="1"/>
</dbReference>
<name>M1VIG2_CYAM1</name>
<keyword evidence="10" id="KW-0539">Nucleus</keyword>
<dbReference type="Gramene" id="CML313CT">
    <property type="protein sequence ID" value="CML313CT"/>
    <property type="gene ID" value="CML313C"/>
</dbReference>
<dbReference type="Pfam" id="PF00270">
    <property type="entry name" value="DEAD"/>
    <property type="match status" value="1"/>
</dbReference>
<keyword evidence="5 11" id="KW-0863">Zinc-finger</keyword>
<sequence>MLDTGPPAPPQSILHNFSASGYTAADDCPDELLLAALEKSGNQASTAVGVPQAPFNNERINETALEFPLCARDERPAAVPQAPFNNERINETALEFPLCARDERPAAVPQAPFNNERINETALEFPLCARDERPAAVPQAPFNNERINETALEFPLCARDERPAAVTLDEEAANSWTFPGALHIREYQFNIVRRALTRNTLVCLPTGLGKTLIAAVVMLNYMRWYPDGIVVFVAPTRPLVHQQMKACYQSAGIAPQLTAELTGHTRLAARRALWHSRRVFFSTPQVMLNDVLRHICPVQRIVCVVFDEAHRATGRYAYCGLVSEIERSTGGCFRVLALTATPGSSANAIQQVIHNLRIAHLEFRQESDPDVLPYTYERQVRVERVPLDAAIAQVLGAFQRSLASTLQKLCAHGAFYQRNPEKVQHYQLVIAQRRWIEASRRQQTSNVNASRTLPVALFRDFAHALLLSRSVELLRSQGLGTCVRYLEQERTAQAKGNPRSPNELTRRSELQELHLRVKQLLEHGTRHPKIERCKELVVQHFLRHGSSASTRVMIFVQYRDVVAELEAALSQAAPTVRPASFIGQANSGMTQADQHRIMRLFRQGALNCLVSTSIGEEGLDIGHVDLIISFDALGSPIRMLQRMGRTARARAGQVIVLVSESAESQRFEEMNRRANGIAETLRDKYSKFKFFKESPLMLPAEGQPIRCQVLPLTAMPALESQSQEPERPRGEAGSTQAPPLSPRLERLLVLCVNSNRSMDWMKRRPLLALSASRDTSTEAAQIVLNESRSIEAQYRVRCTSTTSMLWIRLHRLVQHFLTGMQASEVPICFERRQGIVGPGRCCTDWRRSRELALDVQPVPCRASAERARALLETGPAEAARAPLSDFQLTSDASQTGPPHSESAHGEPIIPMCSTSVRIDATASAPAAGTGAVASASAVYSCSESARCDAHSDPTLDTARYASSPWNALFPEPLSTPADASDRVGAPRGSLDAASNTSSTSSVVEIPTPPELVSRAQQECPAAIPSSDSRSSSSSSSASYSLCIAGSCSPHGTRGGHESVRSTRSSTPACRIDEFISNTGLWHSSSVAVQSLQREANATFRPTEHPDIPSDHGAFSEALQGAAHNANTGSVACHVSAARECATPDVPEEVASSDIYWDEVLYRTAALAEETIHGQSCRCRASPQQLNAHSPKTAHLGSPAHASVQHRGGGTQSASPQTYAQHCPGYPGEAVTPGAPPSFLDDNGSLNSVGAPARIPTKRQRAHLRRAQASDTGTPVQSPSGGSQCVCTRSSARSHRVAALEHSPAILTPFLHHRAARRPRLVRISDAASQVAQGTALSDALPSGSASRCLEVAEASPRISARLGSVAQRPRAAGTRSAPNKRIRRKRRRELVAAFIDDQAEVSSSEGNASVDPDVAEALRGTDGDSTSPDTDTPGSLRAFLTSQATSQSTGEQRRQRAMYWRSLRSPQLHSPLSAQVEHSLTTTTTDHRASIVQSGASSETTSRHGMLAGLNEPSEGTATEPVASSPDTPCYRCGRSQDPERTLLCDRCDIECHTYCCDPPYASVPSGSWYCPRCEAYQRNVRILVHSRNLNHPLLTAVREQLARSYPLSGLVPCAGLEADYVVSPRVAVFFLGPESGRTPNREQWFERLERAASRYTRIFVCWVWTSPIQLSPRGLPAVLNTNATLLRCSGIAQAAERITDLALLEHRSGYGLAWVPLSWPDRFQMALGFLQKAADMSFLHAMLLLLRHGNGMDALRDWYRHEGAAMATT</sequence>
<evidence type="ECO:0000256" key="3">
    <source>
        <dbReference type="ARBA" id="ARBA00022723"/>
    </source>
</evidence>
<comment type="subcellular location">
    <subcellularLocation>
        <location evidence="1">Nucleus</location>
    </subcellularLocation>
</comment>
<dbReference type="OrthoDB" id="6513042at2759"/>
<dbReference type="PROSITE" id="PS51192">
    <property type="entry name" value="HELICASE_ATP_BIND_1"/>
    <property type="match status" value="1"/>
</dbReference>
<feature type="compositionally biased region" description="Polar residues" evidence="12">
    <location>
        <begin position="1491"/>
        <end position="1500"/>
    </location>
</feature>
<dbReference type="HOGENOM" id="CLU_238849_0_0_1"/>
<evidence type="ECO:0000256" key="5">
    <source>
        <dbReference type="ARBA" id="ARBA00022771"/>
    </source>
</evidence>
<keyword evidence="6" id="KW-0378">Hydrolase</keyword>
<feature type="region of interest" description="Disordered" evidence="12">
    <location>
        <begin position="888"/>
        <end position="907"/>
    </location>
</feature>
<dbReference type="GO" id="GO:0005524">
    <property type="term" value="F:ATP binding"/>
    <property type="evidence" value="ECO:0007669"/>
    <property type="project" value="UniProtKB-KW"/>
</dbReference>
<feature type="compositionally biased region" description="Low complexity" evidence="12">
    <location>
        <begin position="992"/>
        <end position="1003"/>
    </location>
</feature>
<evidence type="ECO:0000256" key="4">
    <source>
        <dbReference type="ARBA" id="ARBA00022741"/>
    </source>
</evidence>
<feature type="compositionally biased region" description="Polar residues" evidence="12">
    <location>
        <begin position="888"/>
        <end position="897"/>
    </location>
</feature>
<dbReference type="InterPro" id="IPR044749">
    <property type="entry name" value="FANCM_DEXDc"/>
</dbReference>
<evidence type="ECO:0000259" key="14">
    <source>
        <dbReference type="PROSITE" id="PS51192"/>
    </source>
</evidence>
<dbReference type="InterPro" id="IPR001965">
    <property type="entry name" value="Znf_PHD"/>
</dbReference>
<dbReference type="CDD" id="cd18033">
    <property type="entry name" value="DEXDc_FANCM"/>
    <property type="match status" value="1"/>
</dbReference>
<dbReference type="Gene3D" id="3.40.50.300">
    <property type="entry name" value="P-loop containing nucleotide triphosphate hydrolases"/>
    <property type="match status" value="2"/>
</dbReference>
<dbReference type="InterPro" id="IPR039686">
    <property type="entry name" value="FANCM/Mph1-like_ID"/>
</dbReference>
<dbReference type="CDD" id="cd15543">
    <property type="entry name" value="PHD_RSF1"/>
    <property type="match status" value="1"/>
</dbReference>
<dbReference type="InterPro" id="IPR001650">
    <property type="entry name" value="Helicase_C-like"/>
</dbReference>